<reference evidence="6 7" key="1">
    <citation type="submission" date="2012-10" db="EMBL/GenBank/DDBJ databases">
        <title>Genome sequence of Variovorax paradoxus B4.</title>
        <authorList>
            <person name="Schuldes J."/>
            <person name="Brandt U."/>
            <person name="Hiessl S."/>
            <person name="Wuebbeler J.H."/>
            <person name="Thuermer A."/>
            <person name="Steinbuechel A."/>
            <person name="Daniel R."/>
        </authorList>
    </citation>
    <scope>NUCLEOTIDE SEQUENCE [LARGE SCALE GENOMIC DNA]</scope>
    <source>
        <strain evidence="6 7">B4</strain>
    </source>
</reference>
<dbReference type="KEGG" id="vpd:VAPA_2c06370"/>
<dbReference type="Gene3D" id="1.10.10.10">
    <property type="entry name" value="Winged helix-like DNA-binding domain superfamily/Winged helix DNA-binding domain"/>
    <property type="match status" value="1"/>
</dbReference>
<evidence type="ECO:0000256" key="4">
    <source>
        <dbReference type="SAM" id="MobiDB-lite"/>
    </source>
</evidence>
<feature type="domain" description="HTH luxR-type" evidence="5">
    <location>
        <begin position="238"/>
        <end position="303"/>
    </location>
</feature>
<dbReference type="PANTHER" id="PTHR44688:SF16">
    <property type="entry name" value="DNA-BINDING TRANSCRIPTIONAL ACTIVATOR DEVR_DOSR"/>
    <property type="match status" value="1"/>
</dbReference>
<feature type="region of interest" description="Disordered" evidence="4">
    <location>
        <begin position="1"/>
        <end position="37"/>
    </location>
</feature>
<dbReference type="Pfam" id="PF00196">
    <property type="entry name" value="GerE"/>
    <property type="match status" value="1"/>
</dbReference>
<protein>
    <submittedName>
        <fullName evidence="6">Transcriptional regulator, LuxR family</fullName>
    </submittedName>
</protein>
<evidence type="ECO:0000259" key="5">
    <source>
        <dbReference type="PROSITE" id="PS50043"/>
    </source>
</evidence>
<dbReference type="InterPro" id="IPR000792">
    <property type="entry name" value="Tscrpt_reg_LuxR_C"/>
</dbReference>
<dbReference type="CDD" id="cd06170">
    <property type="entry name" value="LuxR_C_like"/>
    <property type="match status" value="1"/>
</dbReference>
<accession>T1XKY5</accession>
<evidence type="ECO:0000313" key="7">
    <source>
        <dbReference type="Proteomes" id="UP000016223"/>
    </source>
</evidence>
<dbReference type="PANTHER" id="PTHR44688">
    <property type="entry name" value="DNA-BINDING TRANSCRIPTIONAL ACTIVATOR DEVR_DOSR"/>
    <property type="match status" value="1"/>
</dbReference>
<proteinExistence type="predicted"/>
<dbReference type="GO" id="GO:0006355">
    <property type="term" value="P:regulation of DNA-templated transcription"/>
    <property type="evidence" value="ECO:0007669"/>
    <property type="project" value="InterPro"/>
</dbReference>
<dbReference type="GO" id="GO:0003677">
    <property type="term" value="F:DNA binding"/>
    <property type="evidence" value="ECO:0007669"/>
    <property type="project" value="UniProtKB-KW"/>
</dbReference>
<dbReference type="Proteomes" id="UP000016223">
    <property type="component" value="Chromosome 2"/>
</dbReference>
<keyword evidence="3" id="KW-0804">Transcription</keyword>
<evidence type="ECO:0000313" key="6">
    <source>
        <dbReference type="EMBL" id="AGU53196.1"/>
    </source>
</evidence>
<sequence length="312" mass="34728">MIPSTLFHRASPASASEAQSFDPVPRSHVESQPTNPVPQFYTEEHLYLPRSAPRHASGVPAIVGVLLDAPSTETRTARVRSMLHALDFDWLGYGTVAYMRGHWWPLSFFTAYANPEWTKRYFAHNYCGVDLRQQGVPASSLPLAWDVAQLEALAAGVSDELSDARQRFLDDLYASGIRSGLLFRLASPTHVNQHTVISLLSRRPGSGWISDSVIGQGLILGLSVHEYVSRHTRIVGAPVTGRIEISATQQDILQHLLQGRSDKEIANRLDLSSHTVDYHMRQLRRRFAARNRVQLVNAVQQGDSDFGVLSEI</sequence>
<dbReference type="SUPFAM" id="SSF46894">
    <property type="entry name" value="C-terminal effector domain of the bipartite response regulators"/>
    <property type="match status" value="1"/>
</dbReference>
<dbReference type="InterPro" id="IPR036388">
    <property type="entry name" value="WH-like_DNA-bd_sf"/>
</dbReference>
<evidence type="ECO:0000256" key="2">
    <source>
        <dbReference type="ARBA" id="ARBA00023125"/>
    </source>
</evidence>
<gene>
    <name evidence="6" type="ORF">VAPA_2c06370</name>
</gene>
<dbReference type="PROSITE" id="PS50043">
    <property type="entry name" value="HTH_LUXR_2"/>
    <property type="match status" value="1"/>
</dbReference>
<keyword evidence="1" id="KW-0805">Transcription regulation</keyword>
<evidence type="ECO:0000256" key="1">
    <source>
        <dbReference type="ARBA" id="ARBA00023015"/>
    </source>
</evidence>
<dbReference type="AlphaFoldDB" id="T1XKY5"/>
<dbReference type="SUPFAM" id="SSF75516">
    <property type="entry name" value="Pheromone-binding domain of LuxR-like quorum-sensing transcription factors"/>
    <property type="match status" value="1"/>
</dbReference>
<dbReference type="InterPro" id="IPR036693">
    <property type="entry name" value="TF_LuxR_autoind-bd_dom_sf"/>
</dbReference>
<dbReference type="RefSeq" id="WP_021004024.1">
    <property type="nucleotide sequence ID" value="NC_022234.1"/>
</dbReference>
<evidence type="ECO:0000256" key="3">
    <source>
        <dbReference type="ARBA" id="ARBA00023163"/>
    </source>
</evidence>
<dbReference type="Gene3D" id="3.30.450.80">
    <property type="entry name" value="Transcription factor LuxR-like, autoinducer-binding domain"/>
    <property type="match status" value="1"/>
</dbReference>
<dbReference type="PATRIC" id="fig|1246301.3.peg.6168"/>
<dbReference type="SMART" id="SM00421">
    <property type="entry name" value="HTH_LUXR"/>
    <property type="match status" value="1"/>
</dbReference>
<name>T1XKY5_VARPD</name>
<dbReference type="InterPro" id="IPR016032">
    <property type="entry name" value="Sig_transdc_resp-reg_C-effctor"/>
</dbReference>
<keyword evidence="2" id="KW-0238">DNA-binding</keyword>
<dbReference type="Pfam" id="PF03472">
    <property type="entry name" value="Autoind_bind"/>
    <property type="match status" value="1"/>
</dbReference>
<dbReference type="EMBL" id="CP003912">
    <property type="protein sequence ID" value="AGU53196.1"/>
    <property type="molecule type" value="Genomic_DNA"/>
</dbReference>
<organism evidence="6 7">
    <name type="scientific">Variovorax paradoxus B4</name>
    <dbReference type="NCBI Taxonomy" id="1246301"/>
    <lineage>
        <taxon>Bacteria</taxon>
        <taxon>Pseudomonadati</taxon>
        <taxon>Pseudomonadota</taxon>
        <taxon>Betaproteobacteria</taxon>
        <taxon>Burkholderiales</taxon>
        <taxon>Comamonadaceae</taxon>
        <taxon>Variovorax</taxon>
    </lineage>
</organism>
<dbReference type="InterPro" id="IPR005143">
    <property type="entry name" value="TF_LuxR_autoind-bd_dom"/>
</dbReference>
<dbReference type="PRINTS" id="PR00038">
    <property type="entry name" value="HTHLUXR"/>
</dbReference>
<dbReference type="HOGENOM" id="CLU_733513_0_0_4"/>